<reference evidence="1 2" key="1">
    <citation type="submission" date="2016-10" db="EMBL/GenBank/DDBJ databases">
        <authorList>
            <person name="de Groot N.N."/>
        </authorList>
    </citation>
    <scope>NUCLEOTIDE SEQUENCE [LARGE SCALE GENOMIC DNA]</scope>
    <source>
        <strain evidence="1 2">LMG 23650</strain>
    </source>
</reference>
<evidence type="ECO:0000313" key="1">
    <source>
        <dbReference type="EMBL" id="SFK00740.1"/>
    </source>
</evidence>
<accession>A0A1I3W006</accession>
<dbReference type="EMBL" id="FOQU01000015">
    <property type="protein sequence ID" value="SFK00740.1"/>
    <property type="molecule type" value="Genomic_DNA"/>
</dbReference>
<name>A0A1I3W006_9BURK</name>
<proteinExistence type="predicted"/>
<dbReference type="Proteomes" id="UP000199548">
    <property type="component" value="Unassembled WGS sequence"/>
</dbReference>
<sequence>MIQWVTERFVDFHDTSGPAQGLRELAYGTSGKAVSRLVIKGLTDETYCLAWIKCKRHEFSYEREAVDRAPWIRR</sequence>
<organism evidence="1 2">
    <name type="scientific">Paraburkholderia megapolitana</name>
    <dbReference type="NCBI Taxonomy" id="420953"/>
    <lineage>
        <taxon>Bacteria</taxon>
        <taxon>Pseudomonadati</taxon>
        <taxon>Pseudomonadota</taxon>
        <taxon>Betaproteobacteria</taxon>
        <taxon>Burkholderiales</taxon>
        <taxon>Burkholderiaceae</taxon>
        <taxon>Paraburkholderia</taxon>
    </lineage>
</organism>
<dbReference type="AlphaFoldDB" id="A0A1I3W006"/>
<gene>
    <name evidence="1" type="ORF">SAMN05192543_11568</name>
</gene>
<protein>
    <submittedName>
        <fullName evidence="1">Uncharacterized protein</fullName>
    </submittedName>
</protein>
<evidence type="ECO:0000313" key="2">
    <source>
        <dbReference type="Proteomes" id="UP000199548"/>
    </source>
</evidence>
<keyword evidence="2" id="KW-1185">Reference proteome</keyword>